<protein>
    <submittedName>
        <fullName evidence="2">NADPH azoreductase</fullName>
        <ecNumber evidence="2">1.7.1.6</ecNumber>
    </submittedName>
</protein>
<dbReference type="InterPro" id="IPR050712">
    <property type="entry name" value="NAD(P)H-dep_reductase"/>
</dbReference>
<gene>
    <name evidence="2" type="primary">azr_1</name>
    <name evidence="2" type="ORF">DSM104635_01867</name>
</gene>
<feature type="domain" description="NADPH-dependent FMN reductase-like" evidence="1">
    <location>
        <begin position="4"/>
        <end position="146"/>
    </location>
</feature>
<dbReference type="AlphaFoldDB" id="A0A6I6MQG4"/>
<name>A0A6I6MQG4_9CAUL</name>
<organism evidence="2 3">
    <name type="scientific">Terricaulis silvestris</name>
    <dbReference type="NCBI Taxonomy" id="2686094"/>
    <lineage>
        <taxon>Bacteria</taxon>
        <taxon>Pseudomonadati</taxon>
        <taxon>Pseudomonadota</taxon>
        <taxon>Alphaproteobacteria</taxon>
        <taxon>Caulobacterales</taxon>
        <taxon>Caulobacteraceae</taxon>
        <taxon>Terricaulis</taxon>
    </lineage>
</organism>
<dbReference type="GO" id="GO:0005829">
    <property type="term" value="C:cytosol"/>
    <property type="evidence" value="ECO:0007669"/>
    <property type="project" value="TreeGrafter"/>
</dbReference>
<accession>A0A6I6MQG4</accession>
<sequence length="187" mass="20271">MTAKVAVIVGSLRKGSVNRQFAQALAKLARPKLDLQIVEIGDLPLYNEDLEAEPPASVVRFKHQIESADAVLFVTPEYNRTFSGALKNAIEWGSRPWGKTSWPGKPGAIVGATLGTVGTAAAQSQLRSVIAHIGIPLLAGPEIYLNFRPDTLKDGEIADEGFRTLLTDWTAKFADWIGRLKAPAFSF</sequence>
<dbReference type="EMBL" id="CP047045">
    <property type="protein sequence ID" value="QGZ95027.1"/>
    <property type="molecule type" value="Genomic_DNA"/>
</dbReference>
<dbReference type="PANTHER" id="PTHR30543:SF21">
    <property type="entry name" value="NAD(P)H-DEPENDENT FMN REDUCTASE LOT6"/>
    <property type="match status" value="1"/>
</dbReference>
<reference evidence="3" key="1">
    <citation type="submission" date="2019-12" db="EMBL/GenBank/DDBJ databases">
        <title>Complete genome of Terracaulis silvestris 0127_4.</title>
        <authorList>
            <person name="Vieira S."/>
            <person name="Riedel T."/>
            <person name="Sproer C."/>
            <person name="Pascual J."/>
            <person name="Boedeker C."/>
            <person name="Overmann J."/>
        </authorList>
    </citation>
    <scope>NUCLEOTIDE SEQUENCE [LARGE SCALE GENOMIC DNA]</scope>
    <source>
        <strain evidence="3">0127_4</strain>
    </source>
</reference>
<dbReference type="Proteomes" id="UP000431269">
    <property type="component" value="Chromosome"/>
</dbReference>
<dbReference type="InterPro" id="IPR029039">
    <property type="entry name" value="Flavoprotein-like_sf"/>
</dbReference>
<dbReference type="RefSeq" id="WP_158765919.1">
    <property type="nucleotide sequence ID" value="NZ_CP047045.1"/>
</dbReference>
<dbReference type="GO" id="GO:0050446">
    <property type="term" value="F:azobenzene reductase (NADP+) activity"/>
    <property type="evidence" value="ECO:0007669"/>
    <property type="project" value="UniProtKB-EC"/>
</dbReference>
<evidence type="ECO:0000313" key="3">
    <source>
        <dbReference type="Proteomes" id="UP000431269"/>
    </source>
</evidence>
<dbReference type="Gene3D" id="3.40.50.360">
    <property type="match status" value="1"/>
</dbReference>
<evidence type="ECO:0000259" key="1">
    <source>
        <dbReference type="Pfam" id="PF03358"/>
    </source>
</evidence>
<dbReference type="GO" id="GO:0010181">
    <property type="term" value="F:FMN binding"/>
    <property type="evidence" value="ECO:0007669"/>
    <property type="project" value="TreeGrafter"/>
</dbReference>
<keyword evidence="3" id="KW-1185">Reference proteome</keyword>
<dbReference type="KEGG" id="tsv:DSM104635_01867"/>
<dbReference type="SUPFAM" id="SSF52218">
    <property type="entry name" value="Flavoproteins"/>
    <property type="match status" value="1"/>
</dbReference>
<dbReference type="InterPro" id="IPR005025">
    <property type="entry name" value="FMN_Rdtase-like_dom"/>
</dbReference>
<evidence type="ECO:0000313" key="2">
    <source>
        <dbReference type="EMBL" id="QGZ95027.1"/>
    </source>
</evidence>
<dbReference type="PANTHER" id="PTHR30543">
    <property type="entry name" value="CHROMATE REDUCTASE"/>
    <property type="match status" value="1"/>
</dbReference>
<keyword evidence="2" id="KW-0560">Oxidoreductase</keyword>
<dbReference type="EC" id="1.7.1.6" evidence="2"/>
<dbReference type="Pfam" id="PF03358">
    <property type="entry name" value="FMN_red"/>
    <property type="match status" value="1"/>
</dbReference>
<proteinExistence type="predicted"/>